<evidence type="ECO:0000256" key="3">
    <source>
        <dbReference type="ARBA" id="ARBA00022490"/>
    </source>
</evidence>
<dbReference type="NCBIfam" id="TIGR00087">
    <property type="entry name" value="surE"/>
    <property type="match status" value="1"/>
</dbReference>
<comment type="cofactor">
    <cofactor evidence="7">
        <name>a divalent metal cation</name>
        <dbReference type="ChEBI" id="CHEBI:60240"/>
    </cofactor>
    <text evidence="7">Binds 1 divalent metal cation per subunit.</text>
</comment>
<dbReference type="SUPFAM" id="SSF64167">
    <property type="entry name" value="SurE-like"/>
    <property type="match status" value="1"/>
</dbReference>
<evidence type="ECO:0000256" key="2">
    <source>
        <dbReference type="ARBA" id="ARBA00011062"/>
    </source>
</evidence>
<feature type="domain" description="Survival protein SurE-like phosphatase/nucleotidase" evidence="8">
    <location>
        <begin position="3"/>
        <end position="190"/>
    </location>
</feature>
<dbReference type="GO" id="GO:0008253">
    <property type="term" value="F:5'-nucleotidase activity"/>
    <property type="evidence" value="ECO:0007669"/>
    <property type="project" value="UniProtKB-UniRule"/>
</dbReference>
<sequence>MNILITNDDGINAPGIIALAKEISKEHKVIIVAPREQKSASSHSISIHSPIKIKEEFIEGLDCKAYSVVGTPADCTQVGLSFLKENIDVVISGINKGPNVGTDILYSGTVSAAIEGAIYGVSSIAVSMDVDYEKDDENYSKAVKWAIKVLNIAKEKYMESDVVLNLNIPNLDERDIKGIKICKIGKSTYKTEYILLESNEEGDLYTTKGTRNDIEKDETDLYYLSKGYVTLTPLHFDFTNFDILEKVKGIFEI</sequence>
<comment type="caution">
    <text evidence="9">The sequence shown here is derived from an EMBL/GenBank/DDBJ whole genome shotgun (WGS) entry which is preliminary data.</text>
</comment>
<gene>
    <name evidence="7 9" type="primary">surE</name>
    <name evidence="9" type="ORF">D2A34_06860</name>
</gene>
<evidence type="ECO:0000256" key="1">
    <source>
        <dbReference type="ARBA" id="ARBA00000815"/>
    </source>
</evidence>
<dbReference type="HAMAP" id="MF_00060">
    <property type="entry name" value="SurE"/>
    <property type="match status" value="1"/>
</dbReference>
<feature type="binding site" evidence="7">
    <location>
        <position position="9"/>
    </location>
    <ligand>
        <name>a divalent metal cation</name>
        <dbReference type="ChEBI" id="CHEBI:60240"/>
    </ligand>
</feature>
<dbReference type="PANTHER" id="PTHR30457">
    <property type="entry name" value="5'-NUCLEOTIDASE SURE"/>
    <property type="match status" value="1"/>
</dbReference>
<dbReference type="GO" id="GO:0005737">
    <property type="term" value="C:cytoplasm"/>
    <property type="evidence" value="ECO:0007669"/>
    <property type="project" value="UniProtKB-SubCell"/>
</dbReference>
<dbReference type="GO" id="GO:0000166">
    <property type="term" value="F:nucleotide binding"/>
    <property type="evidence" value="ECO:0007669"/>
    <property type="project" value="UniProtKB-KW"/>
</dbReference>
<evidence type="ECO:0000259" key="8">
    <source>
        <dbReference type="Pfam" id="PF01975"/>
    </source>
</evidence>
<dbReference type="EMBL" id="QXDJ01000002">
    <property type="protein sequence ID" value="RII34922.1"/>
    <property type="molecule type" value="Genomic_DNA"/>
</dbReference>
<dbReference type="GO" id="GO:0004309">
    <property type="term" value="F:exopolyphosphatase activity"/>
    <property type="evidence" value="ECO:0007669"/>
    <property type="project" value="TreeGrafter"/>
</dbReference>
<dbReference type="Pfam" id="PF01975">
    <property type="entry name" value="SurE"/>
    <property type="match status" value="1"/>
</dbReference>
<feature type="binding site" evidence="7">
    <location>
        <position position="8"/>
    </location>
    <ligand>
        <name>a divalent metal cation</name>
        <dbReference type="ChEBI" id="CHEBI:60240"/>
    </ligand>
</feature>
<accession>A0A399ITR2</accession>
<dbReference type="GO" id="GO:0046872">
    <property type="term" value="F:metal ion binding"/>
    <property type="evidence" value="ECO:0007669"/>
    <property type="project" value="UniProtKB-UniRule"/>
</dbReference>
<feature type="binding site" evidence="7">
    <location>
        <position position="39"/>
    </location>
    <ligand>
        <name>a divalent metal cation</name>
        <dbReference type="ChEBI" id="CHEBI:60240"/>
    </ligand>
</feature>
<organism evidence="9 10">
    <name type="scientific">Clostridium chromiireducens</name>
    <dbReference type="NCBI Taxonomy" id="225345"/>
    <lineage>
        <taxon>Bacteria</taxon>
        <taxon>Bacillati</taxon>
        <taxon>Bacillota</taxon>
        <taxon>Clostridia</taxon>
        <taxon>Eubacteriales</taxon>
        <taxon>Clostridiaceae</taxon>
        <taxon>Clostridium</taxon>
    </lineage>
</organism>
<dbReference type="PANTHER" id="PTHR30457:SF12">
    <property type="entry name" value="5'_3'-NUCLEOTIDASE SURE"/>
    <property type="match status" value="1"/>
</dbReference>
<evidence type="ECO:0000256" key="5">
    <source>
        <dbReference type="ARBA" id="ARBA00022741"/>
    </source>
</evidence>
<dbReference type="InterPro" id="IPR002828">
    <property type="entry name" value="SurE-like_Pase/nucleotidase"/>
</dbReference>
<dbReference type="Proteomes" id="UP000265930">
    <property type="component" value="Unassembled WGS sequence"/>
</dbReference>
<dbReference type="InterPro" id="IPR036523">
    <property type="entry name" value="SurE-like_sf"/>
</dbReference>
<comment type="similarity">
    <text evidence="2 7">Belongs to the SurE nucleotidase family.</text>
</comment>
<keyword evidence="6 7" id="KW-0378">Hydrolase</keyword>
<dbReference type="GO" id="GO:0008254">
    <property type="term" value="F:3'-nucleotidase activity"/>
    <property type="evidence" value="ECO:0007669"/>
    <property type="project" value="TreeGrafter"/>
</dbReference>
<evidence type="ECO:0000313" key="9">
    <source>
        <dbReference type="EMBL" id="RII34922.1"/>
    </source>
</evidence>
<keyword evidence="4 7" id="KW-0479">Metal-binding</keyword>
<proteinExistence type="inferred from homology"/>
<name>A0A399ITR2_9CLOT</name>
<evidence type="ECO:0000256" key="7">
    <source>
        <dbReference type="HAMAP-Rule" id="MF_00060"/>
    </source>
</evidence>
<reference evidence="9 10" key="1">
    <citation type="submission" date="2018-08" db="EMBL/GenBank/DDBJ databases">
        <title>Genome of Clostridium chromiireducens C1, DSM12136.</title>
        <authorList>
            <person name="Xing M."/>
            <person name="Wei Y."/>
            <person name="Ang E.L."/>
            <person name="Zhao H."/>
            <person name="Zhang Y."/>
        </authorList>
    </citation>
    <scope>NUCLEOTIDE SEQUENCE [LARGE SCALE GENOMIC DNA]</scope>
    <source>
        <strain evidence="9 10">C1</strain>
    </source>
</reference>
<evidence type="ECO:0000313" key="10">
    <source>
        <dbReference type="Proteomes" id="UP000265930"/>
    </source>
</evidence>
<dbReference type="InterPro" id="IPR030048">
    <property type="entry name" value="SurE"/>
</dbReference>
<dbReference type="NCBIfam" id="NF010543">
    <property type="entry name" value="PRK13933.1"/>
    <property type="match status" value="1"/>
</dbReference>
<evidence type="ECO:0000256" key="6">
    <source>
        <dbReference type="ARBA" id="ARBA00022801"/>
    </source>
</evidence>
<evidence type="ECO:0000256" key="4">
    <source>
        <dbReference type="ARBA" id="ARBA00022723"/>
    </source>
</evidence>
<dbReference type="RefSeq" id="WP_119366130.1">
    <property type="nucleotide sequence ID" value="NZ_QXDJ01000002.1"/>
</dbReference>
<feature type="binding site" evidence="7">
    <location>
        <position position="95"/>
    </location>
    <ligand>
        <name>a divalent metal cation</name>
        <dbReference type="ChEBI" id="CHEBI:60240"/>
    </ligand>
</feature>
<dbReference type="AlphaFoldDB" id="A0A399ITR2"/>
<keyword evidence="3 7" id="KW-0963">Cytoplasm</keyword>
<keyword evidence="5 7" id="KW-0547">Nucleotide-binding</keyword>
<comment type="catalytic activity">
    <reaction evidence="1 7">
        <text>a ribonucleoside 5'-phosphate + H2O = a ribonucleoside + phosphate</text>
        <dbReference type="Rhea" id="RHEA:12484"/>
        <dbReference type="ChEBI" id="CHEBI:15377"/>
        <dbReference type="ChEBI" id="CHEBI:18254"/>
        <dbReference type="ChEBI" id="CHEBI:43474"/>
        <dbReference type="ChEBI" id="CHEBI:58043"/>
        <dbReference type="EC" id="3.1.3.5"/>
    </reaction>
</comment>
<dbReference type="EC" id="3.1.3.5" evidence="7"/>
<protein>
    <recommendedName>
        <fullName evidence="7">5'-nucleotidase SurE</fullName>
        <ecNumber evidence="7">3.1.3.5</ecNumber>
    </recommendedName>
    <alternativeName>
        <fullName evidence="7">Nucleoside 5'-monophosphate phosphohydrolase</fullName>
    </alternativeName>
</protein>
<comment type="subcellular location">
    <subcellularLocation>
        <location evidence="7">Cytoplasm</location>
    </subcellularLocation>
</comment>
<comment type="function">
    <text evidence="7">Nucleotidase that shows phosphatase activity on nucleoside 5'-monophosphates.</text>
</comment>
<dbReference type="Gene3D" id="3.40.1210.10">
    <property type="entry name" value="Survival protein SurE-like phosphatase/nucleotidase"/>
    <property type="match status" value="1"/>
</dbReference>